<keyword evidence="7" id="KW-0378">Hydrolase</keyword>
<keyword evidence="3" id="KW-0808">Transferase</keyword>
<keyword evidence="12" id="KW-1185">Reference proteome</keyword>
<dbReference type="PANTHER" id="PTHR37984:SF5">
    <property type="entry name" value="PROTEIN NYNRIN-LIKE"/>
    <property type="match status" value="1"/>
</dbReference>
<evidence type="ECO:0000256" key="3">
    <source>
        <dbReference type="ARBA" id="ARBA00022679"/>
    </source>
</evidence>
<sequence>TDIGLYEFTVLPFGLVNAGATFQRLVNRVLNGLQSYARAYIDDIAVFSNTWDDHKQHLQVVLTKLKEAGLTVKPSKCKVGAARVPYLGHWVGRGEISPDPLKVEAIVKWPVPQTKRQVQSFIGLANYYRRFVEGFSDIVSPITDLCKKHQPNKVIWSKACQEGFDKVKALLSAEPVLASPDFDKPFDLCTDASDTGLGAVLMQTGEDSRKHPIAFLSKKLSSAEQNYSVIEKEYYAIVWAVKQLRPYLFNKRFRILTDHSPLVWLHRTKGTNSKLLRWSLVLQEFDMEIMHIKGKENWVADALSRKEEF</sequence>
<evidence type="ECO:0000256" key="2">
    <source>
        <dbReference type="ARBA" id="ARBA00012180"/>
    </source>
</evidence>
<feature type="domain" description="Reverse transcriptase" evidence="9">
    <location>
        <begin position="4"/>
        <end position="90"/>
    </location>
</feature>
<dbReference type="FunFam" id="3.10.20.370:FF:000001">
    <property type="entry name" value="Retrovirus-related Pol polyprotein from transposon 17.6-like protein"/>
    <property type="match status" value="1"/>
</dbReference>
<evidence type="ECO:0000259" key="9">
    <source>
        <dbReference type="Pfam" id="PF00078"/>
    </source>
</evidence>
<dbReference type="InterPro" id="IPR000477">
    <property type="entry name" value="RT_dom"/>
</dbReference>
<dbReference type="InterPro" id="IPR050951">
    <property type="entry name" value="Retrovirus_Pol_polyprotein"/>
</dbReference>
<evidence type="ECO:0000313" key="11">
    <source>
        <dbReference type="EMBL" id="KAG6928652.1"/>
    </source>
</evidence>
<evidence type="ECO:0000259" key="10">
    <source>
        <dbReference type="Pfam" id="PF17917"/>
    </source>
</evidence>
<dbReference type="CDD" id="cd01647">
    <property type="entry name" value="RT_LTR"/>
    <property type="match status" value="1"/>
</dbReference>
<dbReference type="InterPro" id="IPR043128">
    <property type="entry name" value="Rev_trsase/Diguanyl_cyclase"/>
</dbReference>
<organism evidence="11 12">
    <name type="scientific">Chelydra serpentina</name>
    <name type="common">Snapping turtle</name>
    <name type="synonym">Testudo serpentina</name>
    <dbReference type="NCBI Taxonomy" id="8475"/>
    <lineage>
        <taxon>Eukaryota</taxon>
        <taxon>Metazoa</taxon>
        <taxon>Chordata</taxon>
        <taxon>Craniata</taxon>
        <taxon>Vertebrata</taxon>
        <taxon>Euteleostomi</taxon>
        <taxon>Archelosauria</taxon>
        <taxon>Testudinata</taxon>
        <taxon>Testudines</taxon>
        <taxon>Cryptodira</taxon>
        <taxon>Durocryptodira</taxon>
        <taxon>Americhelydia</taxon>
        <taxon>Chelydroidea</taxon>
        <taxon>Chelydridae</taxon>
        <taxon>Chelydra</taxon>
    </lineage>
</organism>
<dbReference type="InterPro" id="IPR041373">
    <property type="entry name" value="RT_RNaseH"/>
</dbReference>
<dbReference type="EC" id="3.1.26.4" evidence="2"/>
<protein>
    <recommendedName>
        <fullName evidence="2">ribonuclease H</fullName>
        <ecNumber evidence="2">3.1.26.4</ecNumber>
    </recommendedName>
</protein>
<dbReference type="Pfam" id="PF17917">
    <property type="entry name" value="RT_RNaseH"/>
    <property type="match status" value="1"/>
</dbReference>
<keyword evidence="4" id="KW-0548">Nucleotidyltransferase</keyword>
<feature type="non-terminal residue" evidence="11">
    <location>
        <position position="1"/>
    </location>
</feature>
<dbReference type="Proteomes" id="UP000765507">
    <property type="component" value="Unassembled WGS sequence"/>
</dbReference>
<dbReference type="InterPro" id="IPR043502">
    <property type="entry name" value="DNA/RNA_pol_sf"/>
</dbReference>
<keyword evidence="8" id="KW-0695">RNA-directed DNA polymerase</keyword>
<reference evidence="11 12" key="1">
    <citation type="journal article" date="2020" name="G3 (Bethesda)">
        <title>Draft Genome of the Common Snapping Turtle, Chelydra serpentina, a Model for Phenotypic Plasticity in Reptiles.</title>
        <authorList>
            <person name="Das D."/>
            <person name="Singh S.K."/>
            <person name="Bierstedt J."/>
            <person name="Erickson A."/>
            <person name="Galli G.L.J."/>
            <person name="Crossley D.A. 2nd"/>
            <person name="Rhen T."/>
        </authorList>
    </citation>
    <scope>NUCLEOTIDE SEQUENCE [LARGE SCALE GENOMIC DNA]</scope>
    <source>
        <strain evidence="11">KW</strain>
    </source>
</reference>
<keyword evidence="6" id="KW-0255">Endonuclease</keyword>
<dbReference type="Pfam" id="PF00078">
    <property type="entry name" value="RVT_1"/>
    <property type="match status" value="1"/>
</dbReference>
<dbReference type="OrthoDB" id="8000983at2759"/>
<evidence type="ECO:0000256" key="5">
    <source>
        <dbReference type="ARBA" id="ARBA00022722"/>
    </source>
</evidence>
<accession>A0A8T1SHQ7</accession>
<dbReference type="CDD" id="cd09274">
    <property type="entry name" value="RNase_HI_RT_Ty3"/>
    <property type="match status" value="1"/>
</dbReference>
<evidence type="ECO:0000256" key="6">
    <source>
        <dbReference type="ARBA" id="ARBA00022759"/>
    </source>
</evidence>
<name>A0A8T1SHQ7_CHESE</name>
<proteinExistence type="inferred from homology"/>
<keyword evidence="5" id="KW-0540">Nuclease</keyword>
<dbReference type="GO" id="GO:0004523">
    <property type="term" value="F:RNA-DNA hybrid ribonuclease activity"/>
    <property type="evidence" value="ECO:0007669"/>
    <property type="project" value="UniProtKB-EC"/>
</dbReference>
<dbReference type="Gene3D" id="3.30.70.270">
    <property type="match status" value="2"/>
</dbReference>
<feature type="domain" description="Reverse transcriptase RNase H-like" evidence="10">
    <location>
        <begin position="181"/>
        <end position="285"/>
    </location>
</feature>
<comment type="caution">
    <text evidence="11">The sequence shown here is derived from an EMBL/GenBank/DDBJ whole genome shotgun (WGS) entry which is preliminary data.</text>
</comment>
<dbReference type="GO" id="GO:0003964">
    <property type="term" value="F:RNA-directed DNA polymerase activity"/>
    <property type="evidence" value="ECO:0007669"/>
    <property type="project" value="UniProtKB-KW"/>
</dbReference>
<comment type="similarity">
    <text evidence="1">Belongs to the beta type-B retroviral polymerase family. HERV class-II K(HML-2) pol subfamily.</text>
</comment>
<dbReference type="EMBL" id="JAHGAV010000208">
    <property type="protein sequence ID" value="KAG6928652.1"/>
    <property type="molecule type" value="Genomic_DNA"/>
</dbReference>
<dbReference type="FunFam" id="3.30.70.270:FF:000003">
    <property type="entry name" value="Transposon Ty3-G Gag-Pol polyprotein"/>
    <property type="match status" value="1"/>
</dbReference>
<evidence type="ECO:0000256" key="4">
    <source>
        <dbReference type="ARBA" id="ARBA00022695"/>
    </source>
</evidence>
<dbReference type="PANTHER" id="PTHR37984">
    <property type="entry name" value="PROTEIN CBG26694"/>
    <property type="match status" value="1"/>
</dbReference>
<dbReference type="FunFam" id="3.30.70.270:FF:000115">
    <property type="entry name" value="Polyprotein of retroviral origin, putative"/>
    <property type="match status" value="1"/>
</dbReference>
<evidence type="ECO:0000256" key="7">
    <source>
        <dbReference type="ARBA" id="ARBA00022801"/>
    </source>
</evidence>
<evidence type="ECO:0000256" key="1">
    <source>
        <dbReference type="ARBA" id="ARBA00010879"/>
    </source>
</evidence>
<dbReference type="SUPFAM" id="SSF56672">
    <property type="entry name" value="DNA/RNA polymerases"/>
    <property type="match status" value="1"/>
</dbReference>
<evidence type="ECO:0000313" key="12">
    <source>
        <dbReference type="Proteomes" id="UP000765507"/>
    </source>
</evidence>
<evidence type="ECO:0000256" key="8">
    <source>
        <dbReference type="ARBA" id="ARBA00022918"/>
    </source>
</evidence>
<gene>
    <name evidence="11" type="ORF">G0U57_007704</name>
</gene>
<dbReference type="AlphaFoldDB" id="A0A8T1SHQ7"/>